<dbReference type="KEGG" id="aht:ANTHELSMS3_01375"/>
<dbReference type="GO" id="GO:0017168">
    <property type="term" value="F:5-oxoprolinase (ATP-hydrolyzing) activity"/>
    <property type="evidence" value="ECO:0007669"/>
    <property type="project" value="TreeGrafter"/>
</dbReference>
<proteinExistence type="predicted"/>
<dbReference type="OrthoDB" id="9761586at2"/>
<dbReference type="AlphaFoldDB" id="A0A222E1I4"/>
<protein>
    <submittedName>
        <fullName evidence="2">Acetophenone carboxylase delta subunit</fullName>
        <ecNumber evidence="2">6.4.1.8</ecNumber>
    </submittedName>
</protein>
<keyword evidence="2" id="KW-0436">Ligase</keyword>
<organism evidence="2 3">
    <name type="scientific">Antarctobacter heliothermus</name>
    <dbReference type="NCBI Taxonomy" id="74033"/>
    <lineage>
        <taxon>Bacteria</taxon>
        <taxon>Pseudomonadati</taxon>
        <taxon>Pseudomonadota</taxon>
        <taxon>Alphaproteobacteria</taxon>
        <taxon>Rhodobacterales</taxon>
        <taxon>Roseobacteraceae</taxon>
        <taxon>Antarctobacter</taxon>
    </lineage>
</organism>
<gene>
    <name evidence="2" type="ORF">ANTHELSMS3_01375</name>
</gene>
<dbReference type="Pfam" id="PF02538">
    <property type="entry name" value="Hydantoinase_B"/>
    <property type="match status" value="1"/>
</dbReference>
<name>A0A222E1I4_9RHOB</name>
<evidence type="ECO:0000259" key="1">
    <source>
        <dbReference type="Pfam" id="PF02538"/>
    </source>
</evidence>
<evidence type="ECO:0000313" key="3">
    <source>
        <dbReference type="Proteomes" id="UP000203589"/>
    </source>
</evidence>
<dbReference type="PANTHER" id="PTHR11365">
    <property type="entry name" value="5-OXOPROLINASE RELATED"/>
    <property type="match status" value="1"/>
</dbReference>
<evidence type="ECO:0000313" key="2">
    <source>
        <dbReference type="EMBL" id="ASP20077.1"/>
    </source>
</evidence>
<accession>A0A222E1I4</accession>
<reference evidence="2 3" key="1">
    <citation type="submission" date="2017-07" db="EMBL/GenBank/DDBJ databases">
        <title>Genome Sequence of Antarctobacter heliothermus Strain SMS3 Isolated from a culture of the Diatom Skeletonema marinoi.</title>
        <authorList>
            <person name="Topel M."/>
            <person name="Pinder M.I.M."/>
            <person name="Johansson O.N."/>
            <person name="Kourtchenko O."/>
            <person name="Godhe A."/>
            <person name="Clarke A.K."/>
        </authorList>
    </citation>
    <scope>NUCLEOTIDE SEQUENCE [LARGE SCALE GENOMIC DNA]</scope>
    <source>
        <strain evidence="2 3">SMS3</strain>
    </source>
</reference>
<dbReference type="EC" id="6.4.1.8" evidence="2"/>
<feature type="domain" description="Hydantoinase B/oxoprolinase" evidence="1">
    <location>
        <begin position="11"/>
        <end position="539"/>
    </location>
</feature>
<dbReference type="GO" id="GO:0005829">
    <property type="term" value="C:cytosol"/>
    <property type="evidence" value="ECO:0007669"/>
    <property type="project" value="TreeGrafter"/>
</dbReference>
<dbReference type="GO" id="GO:0006749">
    <property type="term" value="P:glutathione metabolic process"/>
    <property type="evidence" value="ECO:0007669"/>
    <property type="project" value="TreeGrafter"/>
</dbReference>
<dbReference type="Proteomes" id="UP000203589">
    <property type="component" value="Chromosome"/>
</dbReference>
<dbReference type="InterPro" id="IPR003692">
    <property type="entry name" value="Hydantoinase_B"/>
</dbReference>
<keyword evidence="3" id="KW-1185">Reference proteome</keyword>
<sequence length="587" mass="63978">MLEKTPNATDITTLSTISGALSSVVDEMSSVVIRTARSAVFKLAKDFSCSLCDWDGRQLVQGDAELPVQVGSIPLVCRAVAKAFEGRVYAEDVFLCNDPVCGGTHLNDVALLRPIFEGDELFCWTVIRAHWLDIGGVAMADLRRAQTDVYGEGLRLAPIKIIEKGQNRQDILDLLFDNFRFQKQQRSDMLSMMAACTVAEKRMRALLSRYGLETFKNCVEELYDRNEQKARKAIMQLQDGVYHGSAFMSAREGDHNYEIKTELKVFGDQLKISLSAPPQLRDVRNSPFGATQAAVYHSAAISLRLKPPFNDGIFRTIEIDYGPLGTIVNAQVPPAAVLGCTSQPFNEIIDSVRMAFTEVIADENKTAGWCAASPTTLSGVDPDTDTFYAHYHPNAAAGGSGATWGGDGWSAVGSEGTGGAVQRESIELVEHELPIRFHSMEYRTDSAGAGHWRGGLGMDCSWEAIDHEQTSRFHGTIEHLPPVSVAGAKSTLMAPKIGQRFAIDADGTRRAANGASRLHAQKNGSFEMRPPGGGGVGDPFGRPLDKVVEDVRNGYVSVGGARLDYGCVIDPNTFEPDIQATRELRRK</sequence>
<dbReference type="RefSeq" id="WP_094034213.1">
    <property type="nucleotide sequence ID" value="NZ_CP022540.1"/>
</dbReference>
<dbReference type="InterPro" id="IPR045079">
    <property type="entry name" value="Oxoprolinase-like"/>
</dbReference>
<dbReference type="PANTHER" id="PTHR11365:SF23">
    <property type="entry name" value="HYPOTHETICAL 5-OXOPROLINASE (EUROFUNG)-RELATED"/>
    <property type="match status" value="1"/>
</dbReference>
<dbReference type="GO" id="GO:0016874">
    <property type="term" value="F:ligase activity"/>
    <property type="evidence" value="ECO:0007669"/>
    <property type="project" value="UniProtKB-KW"/>
</dbReference>
<dbReference type="EMBL" id="CP022540">
    <property type="protein sequence ID" value="ASP20077.1"/>
    <property type="molecule type" value="Genomic_DNA"/>
</dbReference>